<dbReference type="EMBL" id="JACSDY010000024">
    <property type="protein sequence ID" value="KAF7389528.1"/>
    <property type="molecule type" value="Genomic_DNA"/>
</dbReference>
<proteinExistence type="predicted"/>
<accession>A0A834JJD1</accession>
<protein>
    <submittedName>
        <fullName evidence="2">Uncharacterized protein</fullName>
    </submittedName>
</protein>
<comment type="caution">
    <text evidence="2">The sequence shown here is derived from an EMBL/GenBank/DDBJ whole genome shotgun (WGS) entry which is preliminary data.</text>
</comment>
<name>A0A834JJD1_VESPE</name>
<evidence type="ECO:0000256" key="1">
    <source>
        <dbReference type="SAM" id="MobiDB-lite"/>
    </source>
</evidence>
<evidence type="ECO:0000313" key="3">
    <source>
        <dbReference type="Proteomes" id="UP000600918"/>
    </source>
</evidence>
<feature type="compositionally biased region" description="Pro residues" evidence="1">
    <location>
        <begin position="12"/>
        <end position="39"/>
    </location>
</feature>
<organism evidence="2 3">
    <name type="scientific">Vespula pensylvanica</name>
    <name type="common">Western yellow jacket</name>
    <name type="synonym">Wasp</name>
    <dbReference type="NCBI Taxonomy" id="30213"/>
    <lineage>
        <taxon>Eukaryota</taxon>
        <taxon>Metazoa</taxon>
        <taxon>Ecdysozoa</taxon>
        <taxon>Arthropoda</taxon>
        <taxon>Hexapoda</taxon>
        <taxon>Insecta</taxon>
        <taxon>Pterygota</taxon>
        <taxon>Neoptera</taxon>
        <taxon>Endopterygota</taxon>
        <taxon>Hymenoptera</taxon>
        <taxon>Apocrita</taxon>
        <taxon>Aculeata</taxon>
        <taxon>Vespoidea</taxon>
        <taxon>Vespidae</taxon>
        <taxon>Vespinae</taxon>
        <taxon>Vespula</taxon>
    </lineage>
</organism>
<keyword evidence="3" id="KW-1185">Reference proteome</keyword>
<sequence>MGRIEIKNVVPLLPPPPLPPPPPPLPPPPPPPSPSPLPPYRSHIIFRKRLHLPGTLVRSFSHWMVRQLT</sequence>
<dbReference type="Proteomes" id="UP000600918">
    <property type="component" value="Unassembled WGS sequence"/>
</dbReference>
<feature type="region of interest" description="Disordered" evidence="1">
    <location>
        <begin position="12"/>
        <end position="40"/>
    </location>
</feature>
<reference evidence="2" key="1">
    <citation type="journal article" date="2020" name="G3 (Bethesda)">
        <title>High-Quality Assemblies for Three Invasive Social Wasps from the &lt;i&gt;Vespula&lt;/i&gt; Genus.</title>
        <authorList>
            <person name="Harrop T.W.R."/>
            <person name="Guhlin J."/>
            <person name="McLaughlin G.M."/>
            <person name="Permina E."/>
            <person name="Stockwell P."/>
            <person name="Gilligan J."/>
            <person name="Le Lec M.F."/>
            <person name="Gruber M.A.M."/>
            <person name="Quinn O."/>
            <person name="Lovegrove M."/>
            <person name="Duncan E.J."/>
            <person name="Remnant E.J."/>
            <person name="Van Eeckhoven J."/>
            <person name="Graham B."/>
            <person name="Knapp R.A."/>
            <person name="Langford K.W."/>
            <person name="Kronenberg Z."/>
            <person name="Press M.O."/>
            <person name="Eacker S.M."/>
            <person name="Wilson-Rankin E.E."/>
            <person name="Purcell J."/>
            <person name="Lester P.J."/>
            <person name="Dearden P.K."/>
        </authorList>
    </citation>
    <scope>NUCLEOTIDE SEQUENCE</scope>
    <source>
        <strain evidence="2">Volc-1</strain>
    </source>
</reference>
<dbReference type="AlphaFoldDB" id="A0A834JJD1"/>
<evidence type="ECO:0000313" key="2">
    <source>
        <dbReference type="EMBL" id="KAF7389528.1"/>
    </source>
</evidence>
<gene>
    <name evidence="2" type="ORF">H0235_018012</name>
</gene>